<dbReference type="Pfam" id="PF14542">
    <property type="entry name" value="Acetyltransf_CG"/>
    <property type="match status" value="1"/>
</dbReference>
<feature type="domain" description="N-acetyltransferase" evidence="1">
    <location>
        <begin position="1"/>
        <end position="125"/>
    </location>
</feature>
<dbReference type="PROSITE" id="PS51186">
    <property type="entry name" value="GNAT"/>
    <property type="match status" value="1"/>
</dbReference>
<dbReference type="InterPro" id="IPR016181">
    <property type="entry name" value="Acyl_CoA_acyltransferase"/>
</dbReference>
<dbReference type="CDD" id="cd04301">
    <property type="entry name" value="NAT_SF"/>
    <property type="match status" value="1"/>
</dbReference>
<dbReference type="Proteomes" id="UP000249890">
    <property type="component" value="Chromosome"/>
</dbReference>
<keyword evidence="4" id="KW-1185">Reference proteome</keyword>
<evidence type="ECO:0000259" key="2">
    <source>
        <dbReference type="PROSITE" id="PS51729"/>
    </source>
</evidence>
<dbReference type="InterPro" id="IPR045057">
    <property type="entry name" value="Gcn5-rel_NAT"/>
</dbReference>
<dbReference type="GO" id="GO:0016747">
    <property type="term" value="F:acyltransferase activity, transferring groups other than amino-acyl groups"/>
    <property type="evidence" value="ECO:0007669"/>
    <property type="project" value="InterPro"/>
</dbReference>
<dbReference type="PROSITE" id="PS51729">
    <property type="entry name" value="GNAT_YJDJ"/>
    <property type="match status" value="1"/>
</dbReference>
<dbReference type="SUPFAM" id="SSF55729">
    <property type="entry name" value="Acyl-CoA N-acyltransferases (Nat)"/>
    <property type="match status" value="1"/>
</dbReference>
<protein>
    <submittedName>
        <fullName evidence="3">Uncharacterized protein</fullName>
    </submittedName>
</protein>
<name>A0A2Z2KFR5_9BACL</name>
<dbReference type="PANTHER" id="PTHR31435:SF10">
    <property type="entry name" value="BSR4717 PROTEIN"/>
    <property type="match status" value="1"/>
</dbReference>
<dbReference type="PANTHER" id="PTHR31435">
    <property type="entry name" value="PROTEIN NATD1"/>
    <property type="match status" value="1"/>
</dbReference>
<dbReference type="Gene3D" id="3.40.630.30">
    <property type="match status" value="1"/>
</dbReference>
<dbReference type="KEGG" id="pdh:B9T62_19680"/>
<evidence type="ECO:0000259" key="1">
    <source>
        <dbReference type="PROSITE" id="PS51186"/>
    </source>
</evidence>
<evidence type="ECO:0000313" key="4">
    <source>
        <dbReference type="Proteomes" id="UP000249890"/>
    </source>
</evidence>
<dbReference type="OrthoDB" id="9793389at2"/>
<dbReference type="AlphaFoldDB" id="A0A2Z2KFR5"/>
<feature type="domain" description="N-acetyltransferase" evidence="2">
    <location>
        <begin position="30"/>
        <end position="118"/>
    </location>
</feature>
<accession>A0A2Z2KFR5</accession>
<reference evidence="3 4" key="1">
    <citation type="submission" date="2017-06" db="EMBL/GenBank/DDBJ databases">
        <title>Complete genome sequence of Paenibacillus donghaensis KCTC 13049T isolated from East Sea sediment, South Korea.</title>
        <authorList>
            <person name="Jung B.K."/>
            <person name="Hong S.-J."/>
            <person name="Shin J.-H."/>
        </authorList>
    </citation>
    <scope>NUCLEOTIDE SEQUENCE [LARGE SCALE GENOMIC DNA]</scope>
    <source>
        <strain evidence="3 4">KCTC 13049</strain>
    </source>
</reference>
<gene>
    <name evidence="3" type="ORF">B9T62_19680</name>
</gene>
<dbReference type="EMBL" id="CP021780">
    <property type="protein sequence ID" value="ASA22825.1"/>
    <property type="molecule type" value="Genomic_DNA"/>
</dbReference>
<evidence type="ECO:0000313" key="3">
    <source>
        <dbReference type="EMBL" id="ASA22825.1"/>
    </source>
</evidence>
<sequence length="125" mass="14126">MQAIPGLSLFESQSSKIKPFDKTGVKNMERIEHEEGRFYVAKDGKDLAEITYKRNEIAGELVIEHTRVSEELRGQGTGEKLVQTVVEKARKENLKIVPECSYAAHQFKKHPEYHDVLSGDGSQPN</sequence>
<dbReference type="InterPro" id="IPR000182">
    <property type="entry name" value="GNAT_dom"/>
</dbReference>
<proteinExistence type="predicted"/>
<dbReference type="InterPro" id="IPR031165">
    <property type="entry name" value="GNAT_YJDJ"/>
</dbReference>
<organism evidence="3 4">
    <name type="scientific">Paenibacillus donghaensis</name>
    <dbReference type="NCBI Taxonomy" id="414771"/>
    <lineage>
        <taxon>Bacteria</taxon>
        <taxon>Bacillati</taxon>
        <taxon>Bacillota</taxon>
        <taxon>Bacilli</taxon>
        <taxon>Bacillales</taxon>
        <taxon>Paenibacillaceae</taxon>
        <taxon>Paenibacillus</taxon>
    </lineage>
</organism>